<name>A0A9D2J545_9MICO</name>
<keyword evidence="5 7" id="KW-0627">Porphyrin biosynthesis</keyword>
<dbReference type="Pfam" id="PF03900">
    <property type="entry name" value="Porphobil_deamC"/>
    <property type="match status" value="1"/>
</dbReference>
<dbReference type="NCBIfam" id="TIGR00212">
    <property type="entry name" value="hemC"/>
    <property type="match status" value="1"/>
</dbReference>
<dbReference type="InterPro" id="IPR000860">
    <property type="entry name" value="HemC"/>
</dbReference>
<dbReference type="SUPFAM" id="SSF54782">
    <property type="entry name" value="Porphobilinogen deaminase (hydroxymethylbilane synthase), C-terminal domain"/>
    <property type="match status" value="1"/>
</dbReference>
<dbReference type="Gene3D" id="3.40.190.10">
    <property type="entry name" value="Periplasmic binding protein-like II"/>
    <property type="match status" value="2"/>
</dbReference>
<evidence type="ECO:0000256" key="3">
    <source>
        <dbReference type="ARBA" id="ARBA00011245"/>
    </source>
</evidence>
<dbReference type="EMBL" id="DXBY01000282">
    <property type="protein sequence ID" value="HIZ37370.1"/>
    <property type="molecule type" value="Genomic_DNA"/>
</dbReference>
<dbReference type="AlphaFoldDB" id="A0A9D2J545"/>
<evidence type="ECO:0000256" key="4">
    <source>
        <dbReference type="ARBA" id="ARBA00022679"/>
    </source>
</evidence>
<dbReference type="Pfam" id="PF01379">
    <property type="entry name" value="Porphobil_deam"/>
    <property type="match status" value="1"/>
</dbReference>
<feature type="modified residue" description="S-(dipyrrolylmethanemethyl)cysteine" evidence="7">
    <location>
        <position position="241"/>
    </location>
</feature>
<accession>A0A9D2J545</accession>
<evidence type="ECO:0000256" key="6">
    <source>
        <dbReference type="ARBA" id="ARBA00048169"/>
    </source>
</evidence>
<feature type="domain" description="Porphobilinogen deaminase N-terminal" evidence="8">
    <location>
        <begin position="6"/>
        <end position="207"/>
    </location>
</feature>
<evidence type="ECO:0000256" key="7">
    <source>
        <dbReference type="HAMAP-Rule" id="MF_00260"/>
    </source>
</evidence>
<dbReference type="HAMAP" id="MF_00260">
    <property type="entry name" value="Porphobil_deam"/>
    <property type="match status" value="1"/>
</dbReference>
<evidence type="ECO:0000256" key="5">
    <source>
        <dbReference type="ARBA" id="ARBA00023244"/>
    </source>
</evidence>
<dbReference type="PANTHER" id="PTHR11557">
    <property type="entry name" value="PORPHOBILINOGEN DEAMINASE"/>
    <property type="match status" value="1"/>
</dbReference>
<dbReference type="FunFam" id="3.40.190.10:FF:000005">
    <property type="entry name" value="Porphobilinogen deaminase"/>
    <property type="match status" value="1"/>
</dbReference>
<dbReference type="Gene3D" id="3.30.160.40">
    <property type="entry name" value="Porphobilinogen deaminase, C-terminal domain"/>
    <property type="match status" value="1"/>
</dbReference>
<dbReference type="InterPro" id="IPR022418">
    <property type="entry name" value="Porphobilinogen_deaminase_C"/>
</dbReference>
<comment type="similarity">
    <text evidence="2 7">Belongs to the HMBS family.</text>
</comment>
<protein>
    <recommendedName>
        <fullName evidence="7">Porphobilinogen deaminase</fullName>
        <shortName evidence="7">PBG</shortName>
        <ecNumber evidence="7">2.5.1.61</ecNumber>
    </recommendedName>
    <alternativeName>
        <fullName evidence="7">Hydroxymethylbilane synthase</fullName>
        <shortName evidence="7">HMBS</shortName>
    </alternativeName>
    <alternativeName>
        <fullName evidence="7">Pre-uroporphyrinogen synthase</fullName>
    </alternativeName>
</protein>
<gene>
    <name evidence="7 10" type="primary">hemC</name>
    <name evidence="10" type="ORF">H9815_16460</name>
</gene>
<dbReference type="GO" id="GO:0006782">
    <property type="term" value="P:protoporphyrinogen IX biosynthetic process"/>
    <property type="evidence" value="ECO:0007669"/>
    <property type="project" value="UniProtKB-UniRule"/>
</dbReference>
<dbReference type="SUPFAM" id="SSF53850">
    <property type="entry name" value="Periplasmic binding protein-like II"/>
    <property type="match status" value="1"/>
</dbReference>
<dbReference type="GO" id="GO:0005737">
    <property type="term" value="C:cytoplasm"/>
    <property type="evidence" value="ECO:0007669"/>
    <property type="project" value="UniProtKB-UniRule"/>
</dbReference>
<reference evidence="10" key="1">
    <citation type="journal article" date="2021" name="PeerJ">
        <title>Extensive microbial diversity within the chicken gut microbiome revealed by metagenomics and culture.</title>
        <authorList>
            <person name="Gilroy R."/>
            <person name="Ravi A."/>
            <person name="Getino M."/>
            <person name="Pursley I."/>
            <person name="Horton D.L."/>
            <person name="Alikhan N.F."/>
            <person name="Baker D."/>
            <person name="Gharbi K."/>
            <person name="Hall N."/>
            <person name="Watson M."/>
            <person name="Adriaenssens E.M."/>
            <person name="Foster-Nyarko E."/>
            <person name="Jarju S."/>
            <person name="Secka A."/>
            <person name="Antonio M."/>
            <person name="Oren A."/>
            <person name="Chaudhuri R.R."/>
            <person name="La Ragione R."/>
            <person name="Hildebrand F."/>
            <person name="Pallen M.J."/>
        </authorList>
    </citation>
    <scope>NUCLEOTIDE SEQUENCE</scope>
    <source>
        <strain evidence="10">ChiGjej4B4-7305</strain>
    </source>
</reference>
<dbReference type="PROSITE" id="PS00533">
    <property type="entry name" value="PORPHOBILINOGEN_DEAM"/>
    <property type="match status" value="1"/>
</dbReference>
<comment type="subunit">
    <text evidence="3 7">Monomer.</text>
</comment>
<dbReference type="InterPro" id="IPR036803">
    <property type="entry name" value="Porphobilinogen_deaminase_C_sf"/>
</dbReference>
<sequence length="318" mass="32882">MPAGSVRVGTRASTLAQTQTATVVDALTAAGLQVRAVPMTSDGDRTRASLASLGGTGVFAANLRRALLAGECDAVVHSLKDLPTTPHPGLQIAATPAREDARDVLCARDAFTVATLPEGARVGTGSPRRAAQLRTRRPDLQVVDIRGNVQTRLGFVTSGELDAVVLAAAGLRRVELTDAITEYLPLTDWPAAPGQGVLAVEVREEEDRDDLLTGLAAIHDEAAWAAATAERAVLARLEAGCAAPVAAHARLVGATVADAPDGSLPGTLHLQAAAYHPTEVQSLRADGTASLEDATELGYHLAEELLVAGAGDWISPSR</sequence>
<dbReference type="PIRSF" id="PIRSF001438">
    <property type="entry name" value="4pyrrol_synth_OHMeBilane_synth"/>
    <property type="match status" value="1"/>
</dbReference>
<comment type="function">
    <text evidence="1 7">Tetrapolymerization of the monopyrrole PBG into the hydroxymethylbilane pre-uroporphyrinogen in several discrete steps.</text>
</comment>
<dbReference type="GO" id="GO:0004418">
    <property type="term" value="F:hydroxymethylbilane synthase activity"/>
    <property type="evidence" value="ECO:0007669"/>
    <property type="project" value="UniProtKB-UniRule"/>
</dbReference>
<dbReference type="InterPro" id="IPR022417">
    <property type="entry name" value="Porphobilin_deaminase_N"/>
</dbReference>
<dbReference type="PRINTS" id="PR00151">
    <property type="entry name" value="PORPHBDMNASE"/>
</dbReference>
<evidence type="ECO:0000259" key="8">
    <source>
        <dbReference type="Pfam" id="PF01379"/>
    </source>
</evidence>
<dbReference type="PANTHER" id="PTHR11557:SF0">
    <property type="entry name" value="PORPHOBILINOGEN DEAMINASE"/>
    <property type="match status" value="1"/>
</dbReference>
<dbReference type="InterPro" id="IPR022419">
    <property type="entry name" value="Porphobilin_deaminase_cofac_BS"/>
</dbReference>
<evidence type="ECO:0000256" key="2">
    <source>
        <dbReference type="ARBA" id="ARBA00005638"/>
    </source>
</evidence>
<evidence type="ECO:0000313" key="10">
    <source>
        <dbReference type="EMBL" id="HIZ37370.1"/>
    </source>
</evidence>
<evidence type="ECO:0000256" key="1">
    <source>
        <dbReference type="ARBA" id="ARBA00002869"/>
    </source>
</evidence>
<evidence type="ECO:0000313" key="11">
    <source>
        <dbReference type="Proteomes" id="UP000824037"/>
    </source>
</evidence>
<comment type="cofactor">
    <cofactor evidence="7">
        <name>dipyrromethane</name>
        <dbReference type="ChEBI" id="CHEBI:60342"/>
    </cofactor>
    <text evidence="7">Binds 1 dipyrromethane group covalently.</text>
</comment>
<proteinExistence type="inferred from homology"/>
<comment type="catalytic activity">
    <reaction evidence="6 7">
        <text>4 porphobilinogen + H2O = hydroxymethylbilane + 4 NH4(+)</text>
        <dbReference type="Rhea" id="RHEA:13185"/>
        <dbReference type="ChEBI" id="CHEBI:15377"/>
        <dbReference type="ChEBI" id="CHEBI:28938"/>
        <dbReference type="ChEBI" id="CHEBI:57845"/>
        <dbReference type="ChEBI" id="CHEBI:58126"/>
        <dbReference type="EC" id="2.5.1.61"/>
    </reaction>
</comment>
<comment type="miscellaneous">
    <text evidence="7">The porphobilinogen subunits are added to the dipyrromethane group.</text>
</comment>
<evidence type="ECO:0000259" key="9">
    <source>
        <dbReference type="Pfam" id="PF03900"/>
    </source>
</evidence>
<comment type="caution">
    <text evidence="10">The sequence shown here is derived from an EMBL/GenBank/DDBJ whole genome shotgun (WGS) entry which is preliminary data.</text>
</comment>
<feature type="domain" description="Porphobilinogen deaminase C-terminal" evidence="9">
    <location>
        <begin position="225"/>
        <end position="306"/>
    </location>
</feature>
<dbReference type="EC" id="2.5.1.61" evidence="7"/>
<organism evidence="10 11">
    <name type="scientific">Candidatus Ruania gallistercoris</name>
    <dbReference type="NCBI Taxonomy" id="2838746"/>
    <lineage>
        <taxon>Bacteria</taxon>
        <taxon>Bacillati</taxon>
        <taxon>Actinomycetota</taxon>
        <taxon>Actinomycetes</taxon>
        <taxon>Micrococcales</taxon>
        <taxon>Ruaniaceae</taxon>
        <taxon>Ruania</taxon>
    </lineage>
</organism>
<keyword evidence="4 7" id="KW-0808">Transferase</keyword>
<reference evidence="10" key="2">
    <citation type="submission" date="2021-04" db="EMBL/GenBank/DDBJ databases">
        <authorList>
            <person name="Gilroy R."/>
        </authorList>
    </citation>
    <scope>NUCLEOTIDE SEQUENCE</scope>
    <source>
        <strain evidence="10">ChiGjej4B4-7305</strain>
    </source>
</reference>
<dbReference type="Proteomes" id="UP000824037">
    <property type="component" value="Unassembled WGS sequence"/>
</dbReference>